<dbReference type="EMBL" id="AFBI03000014">
    <property type="protein sequence ID" value="EJW04718.1"/>
    <property type="molecule type" value="Genomic_DNA"/>
</dbReference>
<dbReference type="AlphaFoldDB" id="J8ZYI2"/>
<reference evidence="2" key="2">
    <citation type="submission" date="2015-07" db="EMBL/GenBank/DDBJ databases">
        <title>Contrasting host-pathogen interactions and genome evolution in two generalist and specialist microsporidian pathogens of mosquitoes.</title>
        <authorList>
            <consortium name="The Broad Institute Genomics Platform"/>
            <consortium name="The Broad Institute Genome Sequencing Center for Infectious Disease"/>
            <person name="Cuomo C.A."/>
            <person name="Sanscrainte N.D."/>
            <person name="Goldberg J.M."/>
            <person name="Heiman D."/>
            <person name="Young S."/>
            <person name="Zeng Q."/>
            <person name="Becnel J.J."/>
            <person name="Birren B.W."/>
        </authorList>
    </citation>
    <scope>NUCLEOTIDE SEQUENCE [LARGE SCALE GENOMIC DNA]</scope>
    <source>
        <strain evidence="2">USNM 41457</strain>
    </source>
</reference>
<dbReference type="HOGENOM" id="CLU_552097_0_0_1"/>
<evidence type="ECO:0000313" key="2">
    <source>
        <dbReference type="Proteomes" id="UP000003163"/>
    </source>
</evidence>
<evidence type="ECO:0000313" key="1">
    <source>
        <dbReference type="EMBL" id="EJW04718.1"/>
    </source>
</evidence>
<dbReference type="Proteomes" id="UP000003163">
    <property type="component" value="Unassembled WGS sequence"/>
</dbReference>
<reference evidence="1 2" key="1">
    <citation type="submission" date="2011-08" db="EMBL/GenBank/DDBJ databases">
        <authorList>
            <person name="Liu Z.J."/>
            <person name="Shi F.L."/>
            <person name="Lu J.Q."/>
            <person name="Li M."/>
            <person name="Wang Z.L."/>
        </authorList>
    </citation>
    <scope>NUCLEOTIDE SEQUENCE [LARGE SCALE GENOMIC DNA]</scope>
    <source>
        <strain evidence="1 2">USNM 41457</strain>
    </source>
</reference>
<dbReference type="VEuPathDB" id="MicrosporidiaDB:EDEG_01081"/>
<organism evidence="1 2">
    <name type="scientific">Edhazardia aedis (strain USNM 41457)</name>
    <name type="common">Microsporidian parasite</name>
    <dbReference type="NCBI Taxonomy" id="1003232"/>
    <lineage>
        <taxon>Eukaryota</taxon>
        <taxon>Fungi</taxon>
        <taxon>Fungi incertae sedis</taxon>
        <taxon>Microsporidia</taxon>
        <taxon>Edhazardia</taxon>
    </lineage>
</organism>
<accession>J8ZYI2</accession>
<name>J8ZYI2_EDHAE</name>
<proteinExistence type="predicted"/>
<gene>
    <name evidence="1" type="ORF">EDEG_01081</name>
</gene>
<protein>
    <submittedName>
        <fullName evidence="1">Uncharacterized protein</fullName>
    </submittedName>
</protein>
<dbReference type="InParanoid" id="J8ZYI2"/>
<comment type="caution">
    <text evidence="1">The sequence shown here is derived from an EMBL/GenBank/DDBJ whole genome shotgun (WGS) entry which is preliminary data.</text>
</comment>
<sequence>MKIVPQFATRNLCTFLNRSIFALILLLVLVFQMITLSAPFDINQTPISQNMKVIRQKNNKTITLAFNNISGIFRPVSFTKKPKIKKKDMTKEDNHILNYQKNYKWFNRVEDRQNKQKIISNPVLHVTTTKNEYNLDILQKKIIDGDESILHIRNIENIFNDLSDIKKCDERFYLKAELFKLILHSNSAKSLYQNVKGLKLVDEEALSIIKFSDRHLRMKLLYNKILAFYPNDQERRYHCKKQEFTASESSGLTIAEGDFYAENYDFLQKYDDLFAFYWQKKFYVLGRYLKENKIAINLGDFYNKNQFISSLYELQNANFGDLNYIPIITHPDEGKVGVYLNLHSFDVLNSQQLYSIREYLQKTLNLYFKYCSRKIVFEKMYVENHKGEKIKLTYYGEEVLYLLSIRVRYIISTFLNLNYRLTDKDVRENCNYRIMDYPNIINKTYETINLNQVTEESIIIDVWDWSFQKKCNKNKCIPACRNDIIVYVGSN</sequence>
<keyword evidence="2" id="KW-1185">Reference proteome</keyword>